<feature type="domain" description="DUF6273" evidence="2">
    <location>
        <begin position="178"/>
        <end position="254"/>
    </location>
</feature>
<organism evidence="3 4">
    <name type="scientific">Qingrenia yutianensis</name>
    <dbReference type="NCBI Taxonomy" id="2763676"/>
    <lineage>
        <taxon>Bacteria</taxon>
        <taxon>Bacillati</taxon>
        <taxon>Bacillota</taxon>
        <taxon>Clostridia</taxon>
        <taxon>Eubacteriales</taxon>
        <taxon>Oscillospiraceae</taxon>
        <taxon>Qingrenia</taxon>
    </lineage>
</organism>
<dbReference type="InterPro" id="IPR017853">
    <property type="entry name" value="GH"/>
</dbReference>
<feature type="signal peptide" evidence="1">
    <location>
        <begin position="1"/>
        <end position="18"/>
    </location>
</feature>
<dbReference type="Gene3D" id="3.20.20.80">
    <property type="entry name" value="Glycosidases"/>
    <property type="match status" value="1"/>
</dbReference>
<dbReference type="InterPro" id="IPR046240">
    <property type="entry name" value="DUF6273"/>
</dbReference>
<keyword evidence="1" id="KW-0732">Signal</keyword>
<comment type="caution">
    <text evidence="3">The sequence shown here is derived from an EMBL/GenBank/DDBJ whole genome shotgun (WGS) entry which is preliminary data.</text>
</comment>
<dbReference type="Pfam" id="PF19789">
    <property type="entry name" value="DUF6273"/>
    <property type="match status" value="1"/>
</dbReference>
<sequence length="1237" mass="139266">MCKKIISLVLCIFTLANAAAISVAAAHLPITETLETPLAWVWSDSSLGIDSSLRLAQTPEEYVFSMSDGADNKKYILLKNVNAKENDGFFVMTDGYTEYGIPYDSNNYSITDTDKKGTKTAESLVYDPERSGSVAQRLNDESYMAKHFPHMKDYINTHTWYTERGCKTENGYEIEPYKTDCKISLLSLTEYKANFDRIGYKPNGEEMQWWLRSPHGTSKDYGVWDFLTDGRINCILDVGSTYSRLVVRPCFYISADFFRNVKLDTQNLGGEVKKAILENVTYEQAEKIYSDIELSDIGYDVHNIRFDNPSLKKIGNKTVFKAFVSNHLRNEQTFKLIAAVCENGALAEISQTDYTLSGSESRRVVSVSADLNNVKDLSSAKIKVFAFLDYKTLIPLSSVVMNGEIDKLLAAEPEKYEKAEITIPDAYQNIYNQEDAYFDVSVVYAGNSQKTYTVSYTFDDWKTQTDENITVSDIENLKKRIKVTNAPLGENVIKIKLTSDDGEKAQKESKFSVIKFYTEKPLDKYYNVATGEPFDWYTIPKDYVTLLKNFGFTALRTTPSWNVAEREKGKLAIAENSNAANNIETYVENGINVSTLTVGYGNKYYTHNTATSRPDMQPPIEKDEIDAFANYAANVPSLLKSKDGKTLSFKRYEIWNEPNISTYWGYEEGSVPDPIQYVYMLNHTAAKIKQANPDVIIAAGALAAGNMNDYTDHQNYLNIMYDLGMLKYADEYSFHPYMYPKNPDTGYRSNGVSVSITNDYVYNLNSRYLAPRKAHGGWIEAAVSEVGWSTYVDSSNMNEIYDGMGRSGTSEDDQAIFIIKALVYNNYLDISHTDVFTAYDRGTDINYVEHNFGFIRNDYSVKPAGYALSQYNNTCSSAQYIGRVEIAENVYGYVYQSLTKPFMIVWKKMMNAKTETPYTYTLPSGARAEDMFGNAISGENIKIGTEPVYIYDIPLTLVKDAFDDLSLDAFKDFSAYSTYKAKLDSYIALNTMPTAERQLEMLNDLYAFGKAVIAEKKSNPSIMDNNDFMYALFEVYQATKRMAAAYAMYDAKYETSDSAVESLNAAILAKKDNQSETSLLFTDAIMRYAKRYNKTANEVRQAENFTGKTGFTAMNDYLAKNLCSWANEIMKTENVDISRALLPYAKSKIETNANESYVVSFTLDSMLTVPFNSLVYITDENGIAKSGKQPLNVEANSGASADITGNSVSTAGEYTYYIAVENNGKVTIKQPFTLTVK</sequence>
<name>A0A926ITQ8_9FIRM</name>
<feature type="chain" id="PRO_5039732105" description="DUF6273 domain-containing protein" evidence="1">
    <location>
        <begin position="19"/>
        <end position="1237"/>
    </location>
</feature>
<dbReference type="GO" id="GO:0004553">
    <property type="term" value="F:hydrolase activity, hydrolyzing O-glycosyl compounds"/>
    <property type="evidence" value="ECO:0007669"/>
    <property type="project" value="TreeGrafter"/>
</dbReference>
<accession>A0A926ITQ8</accession>
<evidence type="ECO:0000259" key="2">
    <source>
        <dbReference type="Pfam" id="PF19789"/>
    </source>
</evidence>
<keyword evidence="4" id="KW-1185">Reference proteome</keyword>
<dbReference type="PANTHER" id="PTHR12631:SF10">
    <property type="entry name" value="BETA-XYLOSIDASE-LIKE PROTEIN-RELATED"/>
    <property type="match status" value="1"/>
</dbReference>
<evidence type="ECO:0000256" key="1">
    <source>
        <dbReference type="SAM" id="SignalP"/>
    </source>
</evidence>
<dbReference type="EMBL" id="JACRTE010000009">
    <property type="protein sequence ID" value="MBC8596850.1"/>
    <property type="molecule type" value="Genomic_DNA"/>
</dbReference>
<dbReference type="SUPFAM" id="SSF51445">
    <property type="entry name" value="(Trans)glycosidases"/>
    <property type="match status" value="1"/>
</dbReference>
<proteinExistence type="predicted"/>
<dbReference type="AlphaFoldDB" id="A0A926ITQ8"/>
<gene>
    <name evidence="3" type="ORF">H8706_08215</name>
</gene>
<reference evidence="3" key="1">
    <citation type="submission" date="2020-08" db="EMBL/GenBank/DDBJ databases">
        <title>Genome public.</title>
        <authorList>
            <person name="Liu C."/>
            <person name="Sun Q."/>
        </authorList>
    </citation>
    <scope>NUCLEOTIDE SEQUENCE</scope>
    <source>
        <strain evidence="3">NSJ-50</strain>
    </source>
</reference>
<dbReference type="RefSeq" id="WP_262432226.1">
    <property type="nucleotide sequence ID" value="NZ_JACRTE010000009.1"/>
</dbReference>
<dbReference type="Proteomes" id="UP000647416">
    <property type="component" value="Unassembled WGS sequence"/>
</dbReference>
<dbReference type="PANTHER" id="PTHR12631">
    <property type="entry name" value="ALPHA-L-IDURONIDASE"/>
    <property type="match status" value="1"/>
</dbReference>
<protein>
    <recommendedName>
        <fullName evidence="2">DUF6273 domain-containing protein</fullName>
    </recommendedName>
</protein>
<dbReference type="InterPro" id="IPR051923">
    <property type="entry name" value="Glycosyl_Hydrolase_39"/>
</dbReference>
<evidence type="ECO:0000313" key="4">
    <source>
        <dbReference type="Proteomes" id="UP000647416"/>
    </source>
</evidence>
<evidence type="ECO:0000313" key="3">
    <source>
        <dbReference type="EMBL" id="MBC8596850.1"/>
    </source>
</evidence>